<name>A0AAD4TGM5_9MAGN</name>
<feature type="compositionally biased region" description="Basic and acidic residues" evidence="1">
    <location>
        <begin position="163"/>
        <end position="173"/>
    </location>
</feature>
<dbReference type="Proteomes" id="UP001202328">
    <property type="component" value="Unassembled WGS sequence"/>
</dbReference>
<feature type="compositionally biased region" description="Low complexity" evidence="1">
    <location>
        <begin position="187"/>
        <end position="200"/>
    </location>
</feature>
<dbReference type="PANTHER" id="PTHR31569">
    <property type="entry name" value="SWIM-TYPE DOMAIN-CONTAINING PROTEIN"/>
    <property type="match status" value="1"/>
</dbReference>
<evidence type="ECO:0000259" key="2">
    <source>
        <dbReference type="Pfam" id="PF10551"/>
    </source>
</evidence>
<protein>
    <recommendedName>
        <fullName evidence="2">MULE transposase domain-containing protein</fullName>
    </recommendedName>
</protein>
<dbReference type="PANTHER" id="PTHR31569:SF4">
    <property type="entry name" value="SWIM-TYPE DOMAIN-CONTAINING PROTEIN"/>
    <property type="match status" value="1"/>
</dbReference>
<comment type="caution">
    <text evidence="3">The sequence shown here is derived from an EMBL/GenBank/DDBJ whole genome shotgun (WGS) entry which is preliminary data.</text>
</comment>
<dbReference type="Pfam" id="PF10551">
    <property type="entry name" value="MULE"/>
    <property type="match status" value="1"/>
</dbReference>
<sequence>MAPGKRRRGGAKKASSSAAAAAAKKRKKSENKIEISTEIVLPQDEEEVGKEIDTVVVETEEIPADPPVLPSIPVERPVDCGKASSAAKKCEKLGNKNEISTENILTQEEEEEVGKVIERVVEETLAPVLSADPVVPALPVETLVDLDSDSGADTKRPPRRHEAKSDSDLHRGDLQQPFLLNEGDDYSAGGDSPVGDVSSGQQQLCEDRTEVEILDCIQDDNKEKGESGSEHMEASMVKNMDTRGGKVDLTQSFVSDQVFDSRDALIEWCQEVGRKNMSVVVVSKSRNPVLGRPAMLELGCERGGVYQDHKKKTDTSTLKDLTKKRESGMRKCGCPFTLKGVWMAGDKWKVRVHCGAHNHELPETLVGHSDVARLKEEKQILVDWTKSGVRPRRVLSPLKQRSNENMSTMRTIDDASAAIKLTEVEGKSAMHTPLSVNVSIMKTVNNSSAAIKLMEVEGKSAMQQVLGFLLKHHYVEWHRRDEETDDLKDIFWAHPESLQLVLGFHSVLIVDCTYKTNRFGSPLLRIVGVTSTGKLFTVAFIFMEAETEDHYVWALTRLKRLFSPNALPSTFVTDGELKLVNAIGTVFPKAKWLFCSLHVLKKVSENCKQYFESNEEFERFMKEWENLTQVRTKDEYAEAFCDFVLTWTSYPGCIQYLRDNWLRHKEHYVLAWTKLIKHFGNTAINRVGSSHANLKSLLAASNFSTCWASMHKMICDEMIDIKASFENSLISVPHEYLLPAFEELRGCVSHKAMEFLLLEHSRSEDVGFNVEVCMCVLRLSYGLPCAHEIVQYCRNGTGIPLSEIDSQWKLLSAIPVPEEHSEFDYLPELIIARERWEKASKSEREIMQKKLEEIACL</sequence>
<keyword evidence="4" id="KW-1185">Reference proteome</keyword>
<evidence type="ECO:0000313" key="4">
    <source>
        <dbReference type="Proteomes" id="UP001202328"/>
    </source>
</evidence>
<accession>A0AAD4TGM5</accession>
<dbReference type="EMBL" id="JAJJMB010001716">
    <property type="protein sequence ID" value="KAI3955937.1"/>
    <property type="molecule type" value="Genomic_DNA"/>
</dbReference>
<feature type="compositionally biased region" description="Basic residues" evidence="1">
    <location>
        <begin position="1"/>
        <end position="11"/>
    </location>
</feature>
<gene>
    <name evidence="3" type="ORF">MKW98_006297</name>
</gene>
<evidence type="ECO:0000256" key="1">
    <source>
        <dbReference type="SAM" id="MobiDB-lite"/>
    </source>
</evidence>
<dbReference type="InterPro" id="IPR052579">
    <property type="entry name" value="Zinc_finger_SWIM"/>
</dbReference>
<feature type="domain" description="MULE transposase" evidence="2">
    <location>
        <begin position="507"/>
        <end position="602"/>
    </location>
</feature>
<evidence type="ECO:0000313" key="3">
    <source>
        <dbReference type="EMBL" id="KAI3955937.1"/>
    </source>
</evidence>
<feature type="region of interest" description="Disordered" evidence="1">
    <location>
        <begin position="146"/>
        <end position="204"/>
    </location>
</feature>
<feature type="region of interest" description="Disordered" evidence="1">
    <location>
        <begin position="1"/>
        <end position="34"/>
    </location>
</feature>
<proteinExistence type="predicted"/>
<dbReference type="InterPro" id="IPR018289">
    <property type="entry name" value="MULE_transposase_dom"/>
</dbReference>
<reference evidence="3" key="1">
    <citation type="submission" date="2022-04" db="EMBL/GenBank/DDBJ databases">
        <title>A functionally conserved STORR gene fusion in Papaver species that diverged 16.8 million years ago.</title>
        <authorList>
            <person name="Catania T."/>
        </authorList>
    </citation>
    <scope>NUCLEOTIDE SEQUENCE</scope>
    <source>
        <strain evidence="3">S-188037</strain>
    </source>
</reference>
<organism evidence="3 4">
    <name type="scientific">Papaver atlanticum</name>
    <dbReference type="NCBI Taxonomy" id="357466"/>
    <lineage>
        <taxon>Eukaryota</taxon>
        <taxon>Viridiplantae</taxon>
        <taxon>Streptophyta</taxon>
        <taxon>Embryophyta</taxon>
        <taxon>Tracheophyta</taxon>
        <taxon>Spermatophyta</taxon>
        <taxon>Magnoliopsida</taxon>
        <taxon>Ranunculales</taxon>
        <taxon>Papaveraceae</taxon>
        <taxon>Papaveroideae</taxon>
        <taxon>Papaver</taxon>
    </lineage>
</organism>
<dbReference type="AlphaFoldDB" id="A0AAD4TGM5"/>
<feature type="compositionally biased region" description="Low complexity" evidence="1">
    <location>
        <begin position="12"/>
        <end position="22"/>
    </location>
</feature>